<organism evidence="2 3">
    <name type="scientific">Rhodovulum visakhapatnamense</name>
    <dbReference type="NCBI Taxonomy" id="364297"/>
    <lineage>
        <taxon>Bacteria</taxon>
        <taxon>Pseudomonadati</taxon>
        <taxon>Pseudomonadota</taxon>
        <taxon>Alphaproteobacteria</taxon>
        <taxon>Rhodobacterales</taxon>
        <taxon>Paracoccaceae</taxon>
        <taxon>Rhodovulum</taxon>
    </lineage>
</organism>
<evidence type="ECO:0000313" key="2">
    <source>
        <dbReference type="EMBL" id="TDX25548.1"/>
    </source>
</evidence>
<dbReference type="SUPFAM" id="SSF53448">
    <property type="entry name" value="Nucleotide-diphospho-sugar transferases"/>
    <property type="match status" value="1"/>
</dbReference>
<comment type="caution">
    <text evidence="2">The sequence shown here is derived from an EMBL/GenBank/DDBJ whole genome shotgun (WGS) entry which is preliminary data.</text>
</comment>
<dbReference type="Pfam" id="PF03407">
    <property type="entry name" value="Nucleotid_trans"/>
    <property type="match status" value="1"/>
</dbReference>
<name>A0A4R8FNG1_9RHOB</name>
<dbReference type="GO" id="GO:0016740">
    <property type="term" value="F:transferase activity"/>
    <property type="evidence" value="ECO:0007669"/>
    <property type="project" value="UniProtKB-KW"/>
</dbReference>
<gene>
    <name evidence="2" type="ORF">EV657_11945</name>
</gene>
<evidence type="ECO:0000313" key="3">
    <source>
        <dbReference type="Proteomes" id="UP000295484"/>
    </source>
</evidence>
<reference evidence="2 3" key="1">
    <citation type="submission" date="2019-03" db="EMBL/GenBank/DDBJ databases">
        <title>Genomic Encyclopedia of Type Strains, Phase IV (KMG-IV): sequencing the most valuable type-strain genomes for metagenomic binning, comparative biology and taxonomic classification.</title>
        <authorList>
            <person name="Goeker M."/>
        </authorList>
    </citation>
    <scope>NUCLEOTIDE SEQUENCE [LARGE SCALE GENOMIC DNA]</scope>
    <source>
        <strain evidence="2 3">JA181</strain>
    </source>
</reference>
<protein>
    <submittedName>
        <fullName evidence="2">Nucleotide-diphospho-sugar transferase</fullName>
    </submittedName>
</protein>
<evidence type="ECO:0000259" key="1">
    <source>
        <dbReference type="Pfam" id="PF03407"/>
    </source>
</evidence>
<dbReference type="AlphaFoldDB" id="A0A4R8FNG1"/>
<feature type="domain" description="Nucleotide-diphospho-sugar transferase" evidence="1">
    <location>
        <begin position="93"/>
        <end position="211"/>
    </location>
</feature>
<sequence length="289" mass="32866">MTASPEPLAADWRTEIDYAADDCGVVLSASGDVYIRLAEQAAASVRATNPGLRVDLFCDGEATPGVFDEVHVLSRSFYRPKFEAALRSRFQRTLLIDVDLVLTADVSDMFWVLNKYDLAACQVQNRNQRFANRFWRRNFPNAFPQINSGVIAFRRNEKTTRFFEDWQYLVAEVRKGGADQPVLRELLWESDLAVHVLPEEYNLRKHERLYTSNWTVPAPRILHSQRFVRNAKAGKDISPRGVYGWPLMALLRNQIRGDKQLTSDSQRTAGSLGAVLRRRLFGGRSGLSS</sequence>
<dbReference type="EMBL" id="SOEB01000019">
    <property type="protein sequence ID" value="TDX25548.1"/>
    <property type="molecule type" value="Genomic_DNA"/>
</dbReference>
<keyword evidence="2" id="KW-0808">Transferase</keyword>
<dbReference type="Gene3D" id="3.90.550.10">
    <property type="entry name" value="Spore Coat Polysaccharide Biosynthesis Protein SpsA, Chain A"/>
    <property type="match status" value="1"/>
</dbReference>
<dbReference type="RefSeq" id="WP_134078757.1">
    <property type="nucleotide sequence ID" value="NZ_SOEB01000019.1"/>
</dbReference>
<proteinExistence type="predicted"/>
<accession>A0A4R8FNG1</accession>
<dbReference type="InterPro" id="IPR005069">
    <property type="entry name" value="Nucl-diP-sugar_transferase"/>
</dbReference>
<dbReference type="InterPro" id="IPR029044">
    <property type="entry name" value="Nucleotide-diphossugar_trans"/>
</dbReference>
<dbReference type="Proteomes" id="UP000295484">
    <property type="component" value="Unassembled WGS sequence"/>
</dbReference>